<feature type="transmembrane region" description="Helical" evidence="1">
    <location>
        <begin position="6"/>
        <end position="28"/>
    </location>
</feature>
<proteinExistence type="predicted"/>
<sequence>MIETLLKVEIMIPIIIISLLIAYIIDIDEKYKIVTLFKKFLMLMIPVAILGQGILRWIVWKISTIFNFENIISGISMLFQNNFSMGFREPDVPEFGFFVGIVGALFVRYLIKKSKGNKGDYLS</sequence>
<evidence type="ECO:0000313" key="3">
    <source>
        <dbReference type="Proteomes" id="UP000522365"/>
    </source>
</evidence>
<keyword evidence="1" id="KW-1133">Transmembrane helix</keyword>
<accession>A0A7J9P311</accession>
<feature type="transmembrane region" description="Helical" evidence="1">
    <location>
        <begin position="40"/>
        <end position="59"/>
    </location>
</feature>
<dbReference type="EMBL" id="JACDUK010000005">
    <property type="protein sequence ID" value="MBA2853957.1"/>
    <property type="molecule type" value="Genomic_DNA"/>
</dbReference>
<protein>
    <submittedName>
        <fullName evidence="2">Energy-converting hydrogenase Eha subunit A</fullName>
    </submittedName>
</protein>
<organism evidence="2 3">
    <name type="scientific">Methanococcus maripaludis</name>
    <name type="common">Methanococcus deltae</name>
    <dbReference type="NCBI Taxonomy" id="39152"/>
    <lineage>
        <taxon>Archaea</taxon>
        <taxon>Methanobacteriati</taxon>
        <taxon>Methanobacteriota</taxon>
        <taxon>Methanomada group</taxon>
        <taxon>Methanococci</taxon>
        <taxon>Methanococcales</taxon>
        <taxon>Methanococcaceae</taxon>
        <taxon>Methanococcus</taxon>
    </lineage>
</organism>
<keyword evidence="1" id="KW-0812">Transmembrane</keyword>
<reference evidence="2 3" key="1">
    <citation type="submission" date="2020-07" db="EMBL/GenBank/DDBJ databases">
        <title>Genomic Encyclopedia of Type Strains, Phase IV (KMG-V): Genome sequencing to study the core and pangenomes of soil and plant-associated prokaryotes.</title>
        <authorList>
            <person name="Whitman W."/>
        </authorList>
    </citation>
    <scope>NUCLEOTIDE SEQUENCE [LARGE SCALE GENOMIC DNA]</scope>
    <source>
        <strain evidence="2 3">S1</strain>
    </source>
</reference>
<keyword evidence="1" id="KW-0472">Membrane</keyword>
<dbReference type="Proteomes" id="UP000522365">
    <property type="component" value="Unassembled WGS sequence"/>
</dbReference>
<feature type="transmembrane region" description="Helical" evidence="1">
    <location>
        <begin position="95"/>
        <end position="111"/>
    </location>
</feature>
<dbReference type="AlphaFoldDB" id="A0A7J9P311"/>
<dbReference type="RefSeq" id="WP_181504810.1">
    <property type="nucleotide sequence ID" value="NZ_JACDUK010000005.1"/>
</dbReference>
<comment type="caution">
    <text evidence="2">The sequence shown here is derived from an EMBL/GenBank/DDBJ whole genome shotgun (WGS) entry which is preliminary data.</text>
</comment>
<evidence type="ECO:0000313" key="2">
    <source>
        <dbReference type="EMBL" id="MBA2853957.1"/>
    </source>
</evidence>
<name>A0A7J9P311_METMI</name>
<gene>
    <name evidence="2" type="ORF">HNP89_001935</name>
</gene>
<evidence type="ECO:0000256" key="1">
    <source>
        <dbReference type="SAM" id="Phobius"/>
    </source>
</evidence>